<dbReference type="Pfam" id="PF01370">
    <property type="entry name" value="Epimerase"/>
    <property type="match status" value="1"/>
</dbReference>
<evidence type="ECO:0000256" key="2">
    <source>
        <dbReference type="SAM" id="MobiDB-lite"/>
    </source>
</evidence>
<dbReference type="NCBIfam" id="TIGR03466">
    <property type="entry name" value="HpnA"/>
    <property type="match status" value="1"/>
</dbReference>
<dbReference type="SUPFAM" id="SSF51735">
    <property type="entry name" value="NAD(P)-binding Rossmann-fold domains"/>
    <property type="match status" value="1"/>
</dbReference>
<keyword evidence="5" id="KW-1185">Reference proteome</keyword>
<dbReference type="KEGG" id="neu:NE1170"/>
<protein>
    <submittedName>
        <fullName evidence="4">Putative dihydroflavonol-4-reductase</fullName>
        <ecNumber evidence="4">1.1.1.219</ecNumber>
    </submittedName>
</protein>
<dbReference type="EMBL" id="AL954747">
    <property type="protein sequence ID" value="CAD85081.1"/>
    <property type="molecule type" value="Genomic_DNA"/>
</dbReference>
<dbReference type="GO" id="GO:0045552">
    <property type="term" value="F:dihydroflavanol 4-reductase activity"/>
    <property type="evidence" value="ECO:0007669"/>
    <property type="project" value="UniProtKB-EC"/>
</dbReference>
<evidence type="ECO:0000313" key="4">
    <source>
        <dbReference type="EMBL" id="CAD85081.1"/>
    </source>
</evidence>
<name>Q82VC4_NITEU</name>
<keyword evidence="1 4" id="KW-0560">Oxidoreductase</keyword>
<feature type="region of interest" description="Disordered" evidence="2">
    <location>
        <begin position="118"/>
        <end position="138"/>
    </location>
</feature>
<dbReference type="InterPro" id="IPR001509">
    <property type="entry name" value="Epimerase_deHydtase"/>
</dbReference>
<dbReference type="InterPro" id="IPR036291">
    <property type="entry name" value="NAD(P)-bd_dom_sf"/>
</dbReference>
<dbReference type="PANTHER" id="PTHR10366:SF854">
    <property type="entry name" value="DIHYDROFLAVONOL 4-REDUCTASE-RELATED"/>
    <property type="match status" value="1"/>
</dbReference>
<reference evidence="4 5" key="1">
    <citation type="journal article" date="2003" name="J. Bacteriol.">
        <title>Complete genome sequence of the ammonia-oxidizing bacterium and obligate chemolithoautotroph Nitrosomonas europaea.</title>
        <authorList>
            <person name="Chain P."/>
            <person name="Lamerdin J."/>
            <person name="Larimer F."/>
            <person name="Regala W."/>
            <person name="Land M."/>
            <person name="Hauser L."/>
            <person name="Hooper A."/>
            <person name="Klotz M."/>
            <person name="Norton J."/>
            <person name="Sayavedra-Soto L."/>
            <person name="Arciero D."/>
            <person name="Hommes N."/>
            <person name="Whittaker M."/>
            <person name="Arp D."/>
        </authorList>
    </citation>
    <scope>NUCLEOTIDE SEQUENCE [LARGE SCALE GENOMIC DNA]</scope>
    <source>
        <strain evidence="5">ATCC 19718 / CIP 103999 / KCTC 2705 / NBRC 14298</strain>
    </source>
</reference>
<dbReference type="Proteomes" id="UP000001416">
    <property type="component" value="Chromosome"/>
</dbReference>
<dbReference type="EC" id="1.1.1.219" evidence="4"/>
<dbReference type="CDD" id="cd05228">
    <property type="entry name" value="AR_FR_like_1_SDR_e"/>
    <property type="match status" value="1"/>
</dbReference>
<dbReference type="InterPro" id="IPR050425">
    <property type="entry name" value="NAD(P)_dehydrat-like"/>
</dbReference>
<dbReference type="AlphaFoldDB" id="Q82VC4"/>
<organism evidence="4 5">
    <name type="scientific">Nitrosomonas europaea (strain ATCC 19718 / CIP 103999 / KCTC 2705 / NBRC 14298)</name>
    <dbReference type="NCBI Taxonomy" id="228410"/>
    <lineage>
        <taxon>Bacteria</taxon>
        <taxon>Pseudomonadati</taxon>
        <taxon>Pseudomonadota</taxon>
        <taxon>Betaproteobacteria</taxon>
        <taxon>Nitrosomonadales</taxon>
        <taxon>Nitrosomonadaceae</taxon>
        <taxon>Nitrosomonas</taxon>
    </lineage>
</organism>
<dbReference type="STRING" id="228410.NE1170"/>
<dbReference type="PANTHER" id="PTHR10366">
    <property type="entry name" value="NAD DEPENDENT EPIMERASE/DEHYDRATASE"/>
    <property type="match status" value="1"/>
</dbReference>
<feature type="domain" description="NAD-dependent epimerase/dehydratase" evidence="3">
    <location>
        <begin position="9"/>
        <end position="232"/>
    </location>
</feature>
<sequence length="348" mass="38579">MPASRGCSLVTGGGGFIGTHLVRLLLEQGERVRVLELDDVPVLDGAEVIRGSVADEAVVHRAVKGVRRVYHLAAHTDLWAPDKRIFRQINYESTRTVLREAMYADVEVVVHTSTEAILTGRGDPDQSDRTLSSSSRKRKTLGPYCQAKLMAEQAALEASRNGLSVVVVSPTLPVGPGDRHITPPTRMIVDFLNRKIPAYLDCRLNLVDVRDVAEGHILAAQRGRSGERYLLGHENIMLSRLLLMLKEITGVVMPEHKIPYWLALVVGILQEFVADHVTHKAPMAPLTGVRLAGRGNDFDSDKAVRELGFRQTPIRQALIDEIIWLVETGHINLPVHSFRKHFGSTEKK</sequence>
<dbReference type="eggNOG" id="COG0451">
    <property type="taxonomic scope" value="Bacteria"/>
</dbReference>
<dbReference type="Gene3D" id="3.40.50.720">
    <property type="entry name" value="NAD(P)-binding Rossmann-like Domain"/>
    <property type="match status" value="1"/>
</dbReference>
<dbReference type="PhylomeDB" id="Q82VC4"/>
<gene>
    <name evidence="4" type="primary">dfrA</name>
    <name evidence="4" type="ordered locus">NE1170</name>
</gene>
<proteinExistence type="predicted"/>
<evidence type="ECO:0000259" key="3">
    <source>
        <dbReference type="Pfam" id="PF01370"/>
    </source>
</evidence>
<accession>Q82VC4</accession>
<dbReference type="HOGENOM" id="CLU_007383_6_0_4"/>
<dbReference type="InterPro" id="IPR017829">
    <property type="entry name" value="Hopanoid-assoc_sugar_epimerase"/>
</dbReference>
<evidence type="ECO:0000313" key="5">
    <source>
        <dbReference type="Proteomes" id="UP000001416"/>
    </source>
</evidence>
<evidence type="ECO:0000256" key="1">
    <source>
        <dbReference type="ARBA" id="ARBA00023002"/>
    </source>
</evidence>